<dbReference type="SUPFAM" id="SSF52058">
    <property type="entry name" value="L domain-like"/>
    <property type="match status" value="2"/>
</dbReference>
<dbReference type="PROSITE" id="PS50011">
    <property type="entry name" value="PROTEIN_KINASE_DOM"/>
    <property type="match status" value="1"/>
</dbReference>
<feature type="transmembrane region" description="Helical" evidence="22">
    <location>
        <begin position="672"/>
        <end position="695"/>
    </location>
</feature>
<dbReference type="FunFam" id="3.80.10.10:FF:000213">
    <property type="entry name" value="Tyrosine-sulfated glycopeptide receptor 1"/>
    <property type="match status" value="1"/>
</dbReference>
<dbReference type="InterPro" id="IPR017441">
    <property type="entry name" value="Protein_kinase_ATP_BS"/>
</dbReference>
<evidence type="ECO:0000256" key="1">
    <source>
        <dbReference type="ARBA" id="ARBA00004251"/>
    </source>
</evidence>
<dbReference type="SUPFAM" id="SSF56112">
    <property type="entry name" value="Protein kinase-like (PK-like)"/>
    <property type="match status" value="1"/>
</dbReference>
<dbReference type="InterPro" id="IPR008271">
    <property type="entry name" value="Ser/Thr_kinase_AS"/>
</dbReference>
<sequence>MSGLEAIWLMVLFYGFFSLPSALGSLSPAGNLTCNQDDMKALVDFYHGLDLGSIGGIPTWDVNSSSSNCCNWVGITCLNDSSTGDSSRVVKFELTGKRLIGKLPESMGNLDQLRTLNLSRNFLRGSIPLTLLHLPNLEVIDLSFNDFIGPIPASISLPSLRVFNISENSFSGSVPVGICSNSTRIQAMKMGANYFSGNLAPGVGNCSSSLEELCLASNLVSGSLPEEMFQLNKLSRLTLQDNRFSGNLSDNIGNLSSLRQLDLSMNNFSGSLPDIFHNLGFLNYFAAQSNKFSGSIPLSLASSPSIAFLTLRNNSLGNILDLNCSAMVSLVALDLGTNQFSGSIPANLPDCPQLKTINLARNNLKGQVPESFKNFQTLSYLSLSNSSISNLSSALATLQHCRNLTSLILTLNFHDEELPSDSTLHFGELKALVIANCRLTGTIPLWLSNSKKLQVLDLSWNRLEGKIPSWFGEFQFLFYLDLSNNSFSGEIPVELTELESLIHGKNSADDPYPEFPLFLKRNVSSGGLQYNQIFSLPPTLELGNNFLTGSIWPEFGRLKYLIFLDLKCNNLSGIIPSNLSSMTNLETLDLSNNSLSGSIPPSLVKLNFLSRFSVAYNKLSGAIPNGGQFVTFPSSSFEGNLGLCGNHSSPCPDSNQLPRKSFRKEKTTRGSIIGMALGISLGTVSILALVLVVVLRSGRKARKAIDPEELSHATRKDSSELGSSLVILFQNKDKNREISLEELVNSTNNFDQSNIIGCGGFGLVYRATLFDGRKVAVKRLCGDGGQMDREFHAEVQALSRAQHPNLVLLQGYCSYKNDRILIYSYMENGSLDFWLHEKTDGPSSLDWVSRLRIAQGAARGLAYLHESCEPHILHRDIKSSNILLDENFEAHLADFGLARLILPYDTHITTDLVGTLGYIPPEYGQASVATYKGDVYSFGVVLLELLTGRRPMDMCKPRGARDLVSYVFQMKRDRRASEVIDPFIYDKQHAEEILCVLEIACLCLSEFPKARPTTQQLVSWLENIHSKSCSDSC</sequence>
<organism evidence="25 26">
    <name type="scientific">Oldenlandia corymbosa var. corymbosa</name>
    <dbReference type="NCBI Taxonomy" id="529605"/>
    <lineage>
        <taxon>Eukaryota</taxon>
        <taxon>Viridiplantae</taxon>
        <taxon>Streptophyta</taxon>
        <taxon>Embryophyta</taxon>
        <taxon>Tracheophyta</taxon>
        <taxon>Spermatophyta</taxon>
        <taxon>Magnoliopsida</taxon>
        <taxon>eudicotyledons</taxon>
        <taxon>Gunneridae</taxon>
        <taxon>Pentapetalae</taxon>
        <taxon>asterids</taxon>
        <taxon>lamiids</taxon>
        <taxon>Gentianales</taxon>
        <taxon>Rubiaceae</taxon>
        <taxon>Rubioideae</taxon>
        <taxon>Spermacoceae</taxon>
        <taxon>Hedyotis-Oldenlandia complex</taxon>
        <taxon>Oldenlandia</taxon>
    </lineage>
</organism>
<dbReference type="PANTHER" id="PTHR48005:SF62">
    <property type="entry name" value="OS02G0116700 PROTEIN"/>
    <property type="match status" value="1"/>
</dbReference>
<dbReference type="PRINTS" id="PR00019">
    <property type="entry name" value="LEURICHRPT"/>
</dbReference>
<dbReference type="InterPro" id="IPR000719">
    <property type="entry name" value="Prot_kinase_dom"/>
</dbReference>
<dbReference type="Gene3D" id="3.80.10.10">
    <property type="entry name" value="Ribonuclease Inhibitor"/>
    <property type="match status" value="2"/>
</dbReference>
<dbReference type="GO" id="GO:0004674">
    <property type="term" value="F:protein serine/threonine kinase activity"/>
    <property type="evidence" value="ECO:0007669"/>
    <property type="project" value="UniProtKB-KW"/>
</dbReference>
<keyword evidence="5" id="KW-1003">Cell membrane</keyword>
<evidence type="ECO:0000256" key="12">
    <source>
        <dbReference type="ARBA" id="ARBA00022741"/>
    </source>
</evidence>
<keyword evidence="17" id="KW-0675">Receptor</keyword>
<evidence type="ECO:0000256" key="22">
    <source>
        <dbReference type="SAM" id="Phobius"/>
    </source>
</evidence>
<protein>
    <recommendedName>
        <fullName evidence="4">non-specific serine/threonine protein kinase</fullName>
        <ecNumber evidence="4">2.7.11.1</ecNumber>
    </recommendedName>
</protein>
<comment type="catalytic activity">
    <reaction evidence="20">
        <text>L-seryl-[protein] + ATP = O-phospho-L-seryl-[protein] + ADP + H(+)</text>
        <dbReference type="Rhea" id="RHEA:17989"/>
        <dbReference type="Rhea" id="RHEA-COMP:9863"/>
        <dbReference type="Rhea" id="RHEA-COMP:11604"/>
        <dbReference type="ChEBI" id="CHEBI:15378"/>
        <dbReference type="ChEBI" id="CHEBI:29999"/>
        <dbReference type="ChEBI" id="CHEBI:30616"/>
        <dbReference type="ChEBI" id="CHEBI:83421"/>
        <dbReference type="ChEBI" id="CHEBI:456216"/>
        <dbReference type="EC" id="2.7.11.1"/>
    </reaction>
</comment>
<dbReference type="Pfam" id="PF08263">
    <property type="entry name" value="LRRNT_2"/>
    <property type="match status" value="1"/>
</dbReference>
<gene>
    <name evidence="25" type="ORF">OLC1_LOCUS7548</name>
</gene>
<evidence type="ECO:0000256" key="3">
    <source>
        <dbReference type="ARBA" id="ARBA00009592"/>
    </source>
</evidence>
<dbReference type="Proteomes" id="UP001161247">
    <property type="component" value="Chromosome 2"/>
</dbReference>
<dbReference type="SMART" id="SM00220">
    <property type="entry name" value="S_TKc"/>
    <property type="match status" value="1"/>
</dbReference>
<evidence type="ECO:0000256" key="21">
    <source>
        <dbReference type="PROSITE-ProRule" id="PRU10141"/>
    </source>
</evidence>
<dbReference type="Pfam" id="PF00560">
    <property type="entry name" value="LRR_1"/>
    <property type="match status" value="4"/>
</dbReference>
<reference evidence="25" key="1">
    <citation type="submission" date="2023-03" db="EMBL/GenBank/DDBJ databases">
        <authorList>
            <person name="Julca I."/>
        </authorList>
    </citation>
    <scope>NUCLEOTIDE SEQUENCE</scope>
</reference>
<comment type="subcellular location">
    <subcellularLocation>
        <location evidence="1">Cell membrane</location>
        <topology evidence="1">Single-pass type I membrane protein</topology>
    </subcellularLocation>
</comment>
<evidence type="ECO:0000256" key="23">
    <source>
        <dbReference type="SAM" id="SignalP"/>
    </source>
</evidence>
<comment type="similarity">
    <text evidence="2">Belongs to the protein kinase superfamily. Ser/Thr protein kinase family.</text>
</comment>
<evidence type="ECO:0000313" key="26">
    <source>
        <dbReference type="Proteomes" id="UP001161247"/>
    </source>
</evidence>
<keyword evidence="12 21" id="KW-0547">Nucleotide-binding</keyword>
<evidence type="ECO:0000256" key="17">
    <source>
        <dbReference type="ARBA" id="ARBA00023170"/>
    </source>
</evidence>
<dbReference type="InterPro" id="IPR001611">
    <property type="entry name" value="Leu-rich_rpt"/>
</dbReference>
<evidence type="ECO:0000256" key="18">
    <source>
        <dbReference type="ARBA" id="ARBA00023180"/>
    </source>
</evidence>
<dbReference type="InterPro" id="IPR003591">
    <property type="entry name" value="Leu-rich_rpt_typical-subtyp"/>
</dbReference>
<keyword evidence="6" id="KW-0723">Serine/threonine-protein kinase</keyword>
<dbReference type="GO" id="GO:0005886">
    <property type="term" value="C:plasma membrane"/>
    <property type="evidence" value="ECO:0007669"/>
    <property type="project" value="UniProtKB-SubCell"/>
</dbReference>
<evidence type="ECO:0000256" key="9">
    <source>
        <dbReference type="ARBA" id="ARBA00022692"/>
    </source>
</evidence>
<evidence type="ECO:0000256" key="19">
    <source>
        <dbReference type="ARBA" id="ARBA00047899"/>
    </source>
</evidence>
<keyword evidence="8" id="KW-0808">Transferase</keyword>
<proteinExistence type="inferred from homology"/>
<keyword evidence="11" id="KW-0677">Repeat</keyword>
<evidence type="ECO:0000256" key="2">
    <source>
        <dbReference type="ARBA" id="ARBA00008684"/>
    </source>
</evidence>
<keyword evidence="14 21" id="KW-0067">ATP-binding</keyword>
<dbReference type="CDD" id="cd14066">
    <property type="entry name" value="STKc_IRAK"/>
    <property type="match status" value="1"/>
</dbReference>
<evidence type="ECO:0000256" key="16">
    <source>
        <dbReference type="ARBA" id="ARBA00023136"/>
    </source>
</evidence>
<dbReference type="FunFam" id="1.10.510.10:FF:000309">
    <property type="entry name" value="Leucine-rich repeat receptor-like protein kinase"/>
    <property type="match status" value="1"/>
</dbReference>
<dbReference type="PROSITE" id="PS00107">
    <property type="entry name" value="PROTEIN_KINASE_ATP"/>
    <property type="match status" value="1"/>
</dbReference>
<evidence type="ECO:0000256" key="14">
    <source>
        <dbReference type="ARBA" id="ARBA00022840"/>
    </source>
</evidence>
<keyword evidence="10 23" id="KW-0732">Signal</keyword>
<feature type="chain" id="PRO_5043931354" description="non-specific serine/threonine protein kinase" evidence="23">
    <location>
        <begin position="25"/>
        <end position="1033"/>
    </location>
</feature>
<dbReference type="FunFam" id="3.80.10.10:FF:000400">
    <property type="entry name" value="Nuclear pore complex protein NUP107"/>
    <property type="match status" value="1"/>
</dbReference>
<dbReference type="PROSITE" id="PS51450">
    <property type="entry name" value="LRR"/>
    <property type="match status" value="1"/>
</dbReference>
<evidence type="ECO:0000256" key="15">
    <source>
        <dbReference type="ARBA" id="ARBA00022989"/>
    </source>
</evidence>
<accession>A0AAV1CP27</accession>
<evidence type="ECO:0000256" key="7">
    <source>
        <dbReference type="ARBA" id="ARBA00022614"/>
    </source>
</evidence>
<dbReference type="GO" id="GO:0051707">
    <property type="term" value="P:response to other organism"/>
    <property type="evidence" value="ECO:0007669"/>
    <property type="project" value="UniProtKB-ARBA"/>
</dbReference>
<dbReference type="Pfam" id="PF00069">
    <property type="entry name" value="Pkinase"/>
    <property type="match status" value="1"/>
</dbReference>
<dbReference type="SMART" id="SM00369">
    <property type="entry name" value="LRR_TYP"/>
    <property type="match status" value="6"/>
</dbReference>
<keyword evidence="13" id="KW-0418">Kinase</keyword>
<keyword evidence="9 22" id="KW-0812">Transmembrane</keyword>
<dbReference type="GO" id="GO:0005524">
    <property type="term" value="F:ATP binding"/>
    <property type="evidence" value="ECO:0007669"/>
    <property type="project" value="UniProtKB-UniRule"/>
</dbReference>
<dbReference type="InterPro" id="IPR051420">
    <property type="entry name" value="Ser_Thr_Kinases_DiverseReg"/>
</dbReference>
<feature type="domain" description="Protein kinase" evidence="24">
    <location>
        <begin position="750"/>
        <end position="1028"/>
    </location>
</feature>
<evidence type="ECO:0000259" key="24">
    <source>
        <dbReference type="PROSITE" id="PS50011"/>
    </source>
</evidence>
<name>A0AAV1CP27_OLDCO</name>
<evidence type="ECO:0000256" key="10">
    <source>
        <dbReference type="ARBA" id="ARBA00022729"/>
    </source>
</evidence>
<evidence type="ECO:0000256" key="5">
    <source>
        <dbReference type="ARBA" id="ARBA00022475"/>
    </source>
</evidence>
<evidence type="ECO:0000256" key="11">
    <source>
        <dbReference type="ARBA" id="ARBA00022737"/>
    </source>
</evidence>
<dbReference type="Pfam" id="PF13855">
    <property type="entry name" value="LRR_8"/>
    <property type="match status" value="2"/>
</dbReference>
<dbReference type="EC" id="2.7.11.1" evidence="4"/>
<dbReference type="FunFam" id="3.80.10.10:FF:000041">
    <property type="entry name" value="LRR receptor-like serine/threonine-protein kinase ERECTA"/>
    <property type="match status" value="1"/>
</dbReference>
<dbReference type="PANTHER" id="PTHR48005">
    <property type="entry name" value="LEUCINE RICH REPEAT KINASE 2"/>
    <property type="match status" value="1"/>
</dbReference>
<dbReference type="Gene3D" id="1.10.510.10">
    <property type="entry name" value="Transferase(Phosphotransferase) domain 1"/>
    <property type="match status" value="1"/>
</dbReference>
<feature type="binding site" evidence="21">
    <location>
        <position position="778"/>
    </location>
    <ligand>
        <name>ATP</name>
        <dbReference type="ChEBI" id="CHEBI:30616"/>
    </ligand>
</feature>
<comment type="similarity">
    <text evidence="3">Belongs to the RLP family.</text>
</comment>
<evidence type="ECO:0000256" key="20">
    <source>
        <dbReference type="ARBA" id="ARBA00048679"/>
    </source>
</evidence>
<keyword evidence="26" id="KW-1185">Reference proteome</keyword>
<keyword evidence="15 22" id="KW-1133">Transmembrane helix</keyword>
<dbReference type="InterPro" id="IPR032675">
    <property type="entry name" value="LRR_dom_sf"/>
</dbReference>
<dbReference type="GO" id="GO:0006952">
    <property type="term" value="P:defense response"/>
    <property type="evidence" value="ECO:0007669"/>
    <property type="project" value="UniProtKB-ARBA"/>
</dbReference>
<dbReference type="EMBL" id="OX459119">
    <property type="protein sequence ID" value="CAI9096918.1"/>
    <property type="molecule type" value="Genomic_DNA"/>
</dbReference>
<evidence type="ECO:0000256" key="13">
    <source>
        <dbReference type="ARBA" id="ARBA00022777"/>
    </source>
</evidence>
<dbReference type="PROSITE" id="PS00108">
    <property type="entry name" value="PROTEIN_KINASE_ST"/>
    <property type="match status" value="1"/>
</dbReference>
<comment type="catalytic activity">
    <reaction evidence="19">
        <text>L-threonyl-[protein] + ATP = O-phospho-L-threonyl-[protein] + ADP + H(+)</text>
        <dbReference type="Rhea" id="RHEA:46608"/>
        <dbReference type="Rhea" id="RHEA-COMP:11060"/>
        <dbReference type="Rhea" id="RHEA-COMP:11605"/>
        <dbReference type="ChEBI" id="CHEBI:15378"/>
        <dbReference type="ChEBI" id="CHEBI:30013"/>
        <dbReference type="ChEBI" id="CHEBI:30616"/>
        <dbReference type="ChEBI" id="CHEBI:61977"/>
        <dbReference type="ChEBI" id="CHEBI:456216"/>
        <dbReference type="EC" id="2.7.11.1"/>
    </reaction>
</comment>
<evidence type="ECO:0000313" key="25">
    <source>
        <dbReference type="EMBL" id="CAI9096918.1"/>
    </source>
</evidence>
<evidence type="ECO:0000256" key="4">
    <source>
        <dbReference type="ARBA" id="ARBA00012513"/>
    </source>
</evidence>
<evidence type="ECO:0000256" key="6">
    <source>
        <dbReference type="ARBA" id="ARBA00022527"/>
    </source>
</evidence>
<dbReference type="AlphaFoldDB" id="A0AAV1CP27"/>
<keyword evidence="16 22" id="KW-0472">Membrane</keyword>
<dbReference type="Gene3D" id="3.30.200.20">
    <property type="entry name" value="Phosphorylase Kinase, domain 1"/>
    <property type="match status" value="1"/>
</dbReference>
<dbReference type="InterPro" id="IPR013210">
    <property type="entry name" value="LRR_N_plant-typ"/>
</dbReference>
<dbReference type="InterPro" id="IPR011009">
    <property type="entry name" value="Kinase-like_dom_sf"/>
</dbReference>
<evidence type="ECO:0000256" key="8">
    <source>
        <dbReference type="ARBA" id="ARBA00022679"/>
    </source>
</evidence>
<keyword evidence="7" id="KW-0433">Leucine-rich repeat</keyword>
<dbReference type="FunFam" id="3.30.200.20:FF:000260">
    <property type="entry name" value="LRR receptor-like serine/threonine-protein kinase RPK2"/>
    <property type="match status" value="1"/>
</dbReference>
<keyword evidence="18" id="KW-0325">Glycoprotein</keyword>
<feature type="signal peptide" evidence="23">
    <location>
        <begin position="1"/>
        <end position="24"/>
    </location>
</feature>